<comment type="caution">
    <text evidence="2">The sequence shown here is derived from an EMBL/GenBank/DDBJ whole genome shotgun (WGS) entry which is preliminary data.</text>
</comment>
<evidence type="ECO:0000313" key="3">
    <source>
        <dbReference type="Proteomes" id="UP000887159"/>
    </source>
</evidence>
<sequence>MPPRRNKEKFKQLAEFERGEDHRPSRRRIFQSRNRSSCAAEQFHSDTSLEAVDRQAPNNSKNWQWMKEGNVSARRSTSAPHGDE</sequence>
<proteinExistence type="predicted"/>
<dbReference type="EMBL" id="BMAU01021305">
    <property type="protein sequence ID" value="GFY11496.1"/>
    <property type="molecule type" value="Genomic_DNA"/>
</dbReference>
<feature type="compositionally biased region" description="Basic and acidic residues" evidence="1">
    <location>
        <begin position="9"/>
        <end position="23"/>
    </location>
</feature>
<reference evidence="2" key="1">
    <citation type="submission" date="2020-08" db="EMBL/GenBank/DDBJ databases">
        <title>Multicomponent nature underlies the extraordinary mechanical properties of spider dragline silk.</title>
        <authorList>
            <person name="Kono N."/>
            <person name="Nakamura H."/>
            <person name="Mori M."/>
            <person name="Yoshida Y."/>
            <person name="Ohtoshi R."/>
            <person name="Malay A.D."/>
            <person name="Moran D.A.P."/>
            <person name="Tomita M."/>
            <person name="Numata K."/>
            <person name="Arakawa K."/>
        </authorList>
    </citation>
    <scope>NUCLEOTIDE SEQUENCE</scope>
</reference>
<dbReference type="Proteomes" id="UP000887159">
    <property type="component" value="Unassembled WGS sequence"/>
</dbReference>
<feature type="compositionally biased region" description="Polar residues" evidence="1">
    <location>
        <begin position="73"/>
        <end position="84"/>
    </location>
</feature>
<evidence type="ECO:0000256" key="1">
    <source>
        <dbReference type="SAM" id="MobiDB-lite"/>
    </source>
</evidence>
<accession>A0A8X6SNB2</accession>
<name>A0A8X6SNB2_TRICX</name>
<feature type="region of interest" description="Disordered" evidence="1">
    <location>
        <begin position="1"/>
        <end position="84"/>
    </location>
</feature>
<keyword evidence="3" id="KW-1185">Reference proteome</keyword>
<organism evidence="2 3">
    <name type="scientific">Trichonephila clavipes</name>
    <name type="common">Golden silk orbweaver</name>
    <name type="synonym">Nephila clavipes</name>
    <dbReference type="NCBI Taxonomy" id="2585209"/>
    <lineage>
        <taxon>Eukaryota</taxon>
        <taxon>Metazoa</taxon>
        <taxon>Ecdysozoa</taxon>
        <taxon>Arthropoda</taxon>
        <taxon>Chelicerata</taxon>
        <taxon>Arachnida</taxon>
        <taxon>Araneae</taxon>
        <taxon>Araneomorphae</taxon>
        <taxon>Entelegynae</taxon>
        <taxon>Araneoidea</taxon>
        <taxon>Nephilidae</taxon>
        <taxon>Trichonephila</taxon>
    </lineage>
</organism>
<evidence type="ECO:0000313" key="2">
    <source>
        <dbReference type="EMBL" id="GFY11496.1"/>
    </source>
</evidence>
<gene>
    <name evidence="2" type="primary">NCL1_25220</name>
    <name evidence="2" type="ORF">TNCV_3183341</name>
</gene>
<dbReference type="AlphaFoldDB" id="A0A8X6SNB2"/>
<protein>
    <submittedName>
        <fullName evidence="2">Uncharacterized protein</fullName>
    </submittedName>
</protein>